<evidence type="ECO:0008006" key="5">
    <source>
        <dbReference type="Google" id="ProtNLM"/>
    </source>
</evidence>
<dbReference type="Gene3D" id="3.40.50.300">
    <property type="entry name" value="P-loop containing nucleotide triphosphate hydrolases"/>
    <property type="match status" value="1"/>
</dbReference>
<dbReference type="PANTHER" id="PTHR30121:SF6">
    <property type="entry name" value="SLR6007 PROTEIN"/>
    <property type="match status" value="1"/>
</dbReference>
<evidence type="ECO:0000256" key="1">
    <source>
        <dbReference type="SAM" id="Coils"/>
    </source>
</evidence>
<feature type="compositionally biased region" description="Basic and acidic residues" evidence="2">
    <location>
        <begin position="733"/>
        <end position="746"/>
    </location>
</feature>
<evidence type="ECO:0000313" key="4">
    <source>
        <dbReference type="Proteomes" id="UP000266745"/>
    </source>
</evidence>
<dbReference type="SUPFAM" id="SSF52540">
    <property type="entry name" value="P-loop containing nucleoside triphosphate hydrolases"/>
    <property type="match status" value="1"/>
</dbReference>
<feature type="region of interest" description="Disordered" evidence="2">
    <location>
        <begin position="733"/>
        <end position="753"/>
    </location>
</feature>
<keyword evidence="1" id="KW-0175">Coiled coil</keyword>
<dbReference type="KEGG" id="tah:SU86_007315"/>
<reference evidence="3 4" key="1">
    <citation type="journal article" date="2016" name="Sci. Rep.">
        <title>A novel ammonia-oxidizing archaeon from wastewater treatment plant: Its enrichment, physiological and genomic characteristics.</title>
        <authorList>
            <person name="Li Y."/>
            <person name="Ding K."/>
            <person name="Wen X."/>
            <person name="Zhang B."/>
            <person name="Shen B."/>
            <person name="Yang Y."/>
        </authorList>
    </citation>
    <scope>NUCLEOTIDE SEQUENCE [LARGE SCALE GENOMIC DNA]</scope>
    <source>
        <strain evidence="3 4">SAT1</strain>
    </source>
</reference>
<gene>
    <name evidence="3" type="ORF">SU86_007315</name>
</gene>
<dbReference type="STRING" id="1603555.SU86_007315"/>
<protein>
    <recommendedName>
        <fullName evidence="5">DNA helicase</fullName>
    </recommendedName>
</protein>
<dbReference type="InterPro" id="IPR036388">
    <property type="entry name" value="WH-like_DNA-bd_sf"/>
</dbReference>
<sequence>MADDVYLLRGAKNYYVANASDSGEMQSRLQEIGTFSDYLKESVPSFSLSYYYISSLTEGIIGVDSSPIRTEIGELKRGILHKQGKIASLESDRQLLNLPVGKDALSLESEIRRSEERLRKLEEEVANAEQFKREYGSKGFGASVVIKSQTSCFSSRKADLEKTMQLIINDLEDFDNVIKNRAKHGFYLAIKELPNPALGYSAESLGIFDPHTLEDLIKQYPELSELKNQVDSLFVHRWAKDARIGERTFEKSSAIAQGLATLLRRATLKSQTQTKVNEPKWDKLPFPDETKRLGFLGFVLDGHLETTKFPFLFDYDNQAPTHTIIVGASGCGKTITAYDMAEGALFQNIPVLVLDPMIQWSGFLEKCSEKKLLDGYREFSMHEPMSFTGKIFTPGSDIGANLSSNLLAKPKTDKESELQAFAIDLSMIIKEFCKLSDNETVKVKETVFGCWKKGIDLDCFSLINATGKEIAKMKIQSLTALSFLFEGKGSNISELWKDGEISVVSLNEIKVDEVKMFVAYYLVRELVNYFDSQPDSNTLKLLLVVEEYHRFKGEAKIILDRAARTLRKKGVGLVFITQAITDLEETRANINMKIYMHMTYDNDIERSKIDLGNDVSKLLSTIDSGFGICVYPSYETPVVVKFRPCFHRNTGLSSEEIKSKMMMWSERDVSKFYKVEEKQEIPKEVTKAMQFLNEIISYHNETGKSPRREDIVKRLGIKSDRVANEIKNQLIKEGKIREEPDPDDKRAKRLVPV</sequence>
<dbReference type="InterPro" id="IPR051162">
    <property type="entry name" value="T4SS_component"/>
</dbReference>
<feature type="coiled-coil region" evidence="1">
    <location>
        <begin position="104"/>
        <end position="138"/>
    </location>
</feature>
<accession>A0A3G1B2V7</accession>
<proteinExistence type="predicted"/>
<evidence type="ECO:0000256" key="2">
    <source>
        <dbReference type="SAM" id="MobiDB-lite"/>
    </source>
</evidence>
<organism evidence="3 4">
    <name type="scientific">Candidatus Nitrosotenuis cloacae</name>
    <dbReference type="NCBI Taxonomy" id="1603555"/>
    <lineage>
        <taxon>Archaea</taxon>
        <taxon>Nitrososphaerota</taxon>
        <taxon>Candidatus Nitrosotenuis</taxon>
    </lineage>
</organism>
<name>A0A3G1B2V7_9ARCH</name>
<dbReference type="Proteomes" id="UP000266745">
    <property type="component" value="Chromosome"/>
</dbReference>
<dbReference type="EMBL" id="CP011097">
    <property type="protein sequence ID" value="AJZ76203.2"/>
    <property type="molecule type" value="Genomic_DNA"/>
</dbReference>
<dbReference type="InterPro" id="IPR027417">
    <property type="entry name" value="P-loop_NTPase"/>
</dbReference>
<keyword evidence="4" id="KW-1185">Reference proteome</keyword>
<evidence type="ECO:0000313" key="3">
    <source>
        <dbReference type="EMBL" id="AJZ76203.2"/>
    </source>
</evidence>
<dbReference type="Gene3D" id="1.10.10.10">
    <property type="entry name" value="Winged helix-like DNA-binding domain superfamily/Winged helix DNA-binding domain"/>
    <property type="match status" value="1"/>
</dbReference>
<dbReference type="AlphaFoldDB" id="A0A3G1B2V7"/>
<dbReference type="PANTHER" id="PTHR30121">
    <property type="entry name" value="UNCHARACTERIZED PROTEIN YJGR-RELATED"/>
    <property type="match status" value="1"/>
</dbReference>